<dbReference type="Gene3D" id="3.40.190.10">
    <property type="entry name" value="Periplasmic binding protein-like II"/>
    <property type="match status" value="2"/>
</dbReference>
<feature type="region of interest" description="Disordered" evidence="6">
    <location>
        <begin position="23"/>
        <end position="44"/>
    </location>
</feature>
<proteinExistence type="inferred from homology"/>
<dbReference type="GO" id="GO:0015768">
    <property type="term" value="P:maltose transport"/>
    <property type="evidence" value="ECO:0007669"/>
    <property type="project" value="TreeGrafter"/>
</dbReference>
<feature type="chain" id="PRO_5039747641" description="Maltodextrin-binding protein" evidence="5">
    <location>
        <begin position="21"/>
        <end position="425"/>
    </location>
</feature>
<keyword evidence="4 5" id="KW-0732">Signal</keyword>
<organism evidence="7 8">
    <name type="scientific">Amphibacillus marinus</name>
    <dbReference type="NCBI Taxonomy" id="872970"/>
    <lineage>
        <taxon>Bacteria</taxon>
        <taxon>Bacillati</taxon>
        <taxon>Bacillota</taxon>
        <taxon>Bacilli</taxon>
        <taxon>Bacillales</taxon>
        <taxon>Bacillaceae</taxon>
        <taxon>Amphibacillus</taxon>
    </lineage>
</organism>
<comment type="similarity">
    <text evidence="1 5">Belongs to the bacterial solute-binding protein 1 family.</text>
</comment>
<name>A0A1H8MVS8_9BACI</name>
<evidence type="ECO:0000256" key="6">
    <source>
        <dbReference type="SAM" id="MobiDB-lite"/>
    </source>
</evidence>
<evidence type="ECO:0000256" key="2">
    <source>
        <dbReference type="ARBA" id="ARBA00022448"/>
    </source>
</evidence>
<dbReference type="AlphaFoldDB" id="A0A1H8MVS8"/>
<sequence length="425" mass="46033">MKFYKLIGLSAMAFVMVACGNGSETETGNNTENTENGSNGEVSGSIEVGVGEDYVEFVEAIIPAFEDEYGVEVTVSERDMFDTLEAVPLDGPAGLSPDVLLSPYDRIGGMGQQGHLSELTLPDDGRYDETDEQQVTVNDQVYGVPFVIESLVLFYNKDLIEAPPMTFEELEELADEEQYAFTGQSGTSTAFLANWVDFYNSYGLISGFGGYVFGGDGEDTADIGLNTAEAIEGIEYAQKWFNDIWPEGMLDVTSAGDFIDDQFIQGNAVAVINGPWGAANYRDSGVNLGVAPIPTLPNGNPYEPFAGGKGWVIPSYSENFEAAAAFVAFVTNEENMMLLYEDYTNEIPANQQAKSTISDAADDELAIAVIDQYNNAVPMPNIPEMAEVWTGAESMMFDAGYGNKTAEESANDAVQTISENIEQKY</sequence>
<dbReference type="SUPFAM" id="SSF53850">
    <property type="entry name" value="Periplasmic binding protein-like II"/>
    <property type="match status" value="1"/>
</dbReference>
<evidence type="ECO:0000256" key="4">
    <source>
        <dbReference type="ARBA" id="ARBA00022729"/>
    </source>
</evidence>
<dbReference type="EMBL" id="FODJ01000005">
    <property type="protein sequence ID" value="SEO21356.1"/>
    <property type="molecule type" value="Genomic_DNA"/>
</dbReference>
<keyword evidence="5" id="KW-1003">Cell membrane</keyword>
<dbReference type="GO" id="GO:0015144">
    <property type="term" value="F:carbohydrate transmembrane transporter activity"/>
    <property type="evidence" value="ECO:0007669"/>
    <property type="project" value="InterPro"/>
</dbReference>
<dbReference type="RefSeq" id="WP_091496775.1">
    <property type="nucleotide sequence ID" value="NZ_FODJ01000005.1"/>
</dbReference>
<dbReference type="PANTHER" id="PTHR30061:SF50">
    <property type="entry name" value="MALTOSE_MALTODEXTRIN-BINDING PERIPLASMIC PROTEIN"/>
    <property type="match status" value="1"/>
</dbReference>
<accession>A0A1H8MVS8</accession>
<comment type="subcellular location">
    <subcellularLocation>
        <location evidence="5">Cell membrane</location>
        <topology evidence="5">Lipid-anchor</topology>
    </subcellularLocation>
</comment>
<dbReference type="GO" id="GO:1901982">
    <property type="term" value="F:maltose binding"/>
    <property type="evidence" value="ECO:0007669"/>
    <property type="project" value="TreeGrafter"/>
</dbReference>
<protein>
    <recommendedName>
        <fullName evidence="5">Maltodextrin-binding protein</fullName>
    </recommendedName>
</protein>
<evidence type="ECO:0000256" key="1">
    <source>
        <dbReference type="ARBA" id="ARBA00008520"/>
    </source>
</evidence>
<evidence type="ECO:0000313" key="7">
    <source>
        <dbReference type="EMBL" id="SEO21356.1"/>
    </source>
</evidence>
<dbReference type="Pfam" id="PF13416">
    <property type="entry name" value="SBP_bac_8"/>
    <property type="match status" value="1"/>
</dbReference>
<keyword evidence="5" id="KW-0449">Lipoprotein</keyword>
<evidence type="ECO:0000256" key="3">
    <source>
        <dbReference type="ARBA" id="ARBA00022597"/>
    </source>
</evidence>
<reference evidence="7 8" key="1">
    <citation type="submission" date="2016-10" db="EMBL/GenBank/DDBJ databases">
        <authorList>
            <person name="de Groot N.N."/>
        </authorList>
    </citation>
    <scope>NUCLEOTIDE SEQUENCE [LARGE SCALE GENOMIC DNA]</scope>
    <source>
        <strain evidence="7 8">CGMCC 1.10434</strain>
    </source>
</reference>
<gene>
    <name evidence="7" type="ORF">SAMN04488134_10517</name>
</gene>
<evidence type="ECO:0000313" key="8">
    <source>
        <dbReference type="Proteomes" id="UP000199300"/>
    </source>
</evidence>
<keyword evidence="8" id="KW-1185">Reference proteome</keyword>
<keyword evidence="2 5" id="KW-0813">Transport</keyword>
<dbReference type="OrthoDB" id="9766758at2"/>
<dbReference type="InterPro" id="IPR006059">
    <property type="entry name" value="SBP"/>
</dbReference>
<keyword evidence="5" id="KW-0472">Membrane</keyword>
<dbReference type="GO" id="GO:0055052">
    <property type="term" value="C:ATP-binding cassette (ABC) transporter complex, substrate-binding subunit-containing"/>
    <property type="evidence" value="ECO:0007669"/>
    <property type="project" value="TreeGrafter"/>
</dbReference>
<feature type="signal peptide" evidence="5">
    <location>
        <begin position="1"/>
        <end position="20"/>
    </location>
</feature>
<dbReference type="PROSITE" id="PS51257">
    <property type="entry name" value="PROKAR_LIPOPROTEIN"/>
    <property type="match status" value="1"/>
</dbReference>
<dbReference type="GO" id="GO:0042956">
    <property type="term" value="P:maltodextrin transmembrane transport"/>
    <property type="evidence" value="ECO:0007669"/>
    <property type="project" value="TreeGrafter"/>
</dbReference>
<dbReference type="PRINTS" id="PR00181">
    <property type="entry name" value="MALTOSEBP"/>
</dbReference>
<keyword evidence="3 5" id="KW-0762">Sugar transport</keyword>
<evidence type="ECO:0000256" key="5">
    <source>
        <dbReference type="RuleBase" id="RU365005"/>
    </source>
</evidence>
<dbReference type="PANTHER" id="PTHR30061">
    <property type="entry name" value="MALTOSE-BINDING PERIPLASMIC PROTEIN"/>
    <property type="match status" value="1"/>
</dbReference>
<dbReference type="STRING" id="872970.SAMN04488134_10517"/>
<dbReference type="Proteomes" id="UP000199300">
    <property type="component" value="Unassembled WGS sequence"/>
</dbReference>
<dbReference type="InterPro" id="IPR006060">
    <property type="entry name" value="Maltose/Cyclodextrin-bd"/>
</dbReference>